<dbReference type="PaxDb" id="4097-A0A1S4A4C7"/>
<dbReference type="OrthoDB" id="414945at2759"/>
<accession>A0A1S4A4C7</accession>
<organism evidence="1">
    <name type="scientific">Nicotiana tabacum</name>
    <name type="common">Common tobacco</name>
    <dbReference type="NCBI Taxonomy" id="4097"/>
    <lineage>
        <taxon>Eukaryota</taxon>
        <taxon>Viridiplantae</taxon>
        <taxon>Streptophyta</taxon>
        <taxon>Embryophyta</taxon>
        <taxon>Tracheophyta</taxon>
        <taxon>Spermatophyta</taxon>
        <taxon>Magnoliopsida</taxon>
        <taxon>eudicotyledons</taxon>
        <taxon>Gunneridae</taxon>
        <taxon>Pentapetalae</taxon>
        <taxon>asterids</taxon>
        <taxon>lamiids</taxon>
        <taxon>Solanales</taxon>
        <taxon>Solanaceae</taxon>
        <taxon>Nicotianoideae</taxon>
        <taxon>Nicotianeae</taxon>
        <taxon>Nicotiana</taxon>
    </lineage>
</organism>
<protein>
    <submittedName>
        <fullName evidence="1">Uncharacterized mitochondrial protein AtMg00810-like</fullName>
    </submittedName>
</protein>
<dbReference type="CDD" id="cd09272">
    <property type="entry name" value="RNase_HI_RT_Ty1"/>
    <property type="match status" value="1"/>
</dbReference>
<dbReference type="PANTHER" id="PTHR11439">
    <property type="entry name" value="GAG-POL-RELATED RETROTRANSPOSON"/>
    <property type="match status" value="1"/>
</dbReference>
<proteinExistence type="predicted"/>
<reference evidence="1" key="1">
    <citation type="submission" date="2025-08" db="UniProtKB">
        <authorList>
            <consortium name="RefSeq"/>
        </authorList>
    </citation>
    <scope>IDENTIFICATION</scope>
</reference>
<dbReference type="SUPFAM" id="SSF56672">
    <property type="entry name" value="DNA/RNA polymerases"/>
    <property type="match status" value="1"/>
</dbReference>
<dbReference type="STRING" id="4097.A0A1S4A4C7"/>
<name>A0A1S4A4C7_TOBAC</name>
<dbReference type="InterPro" id="IPR043502">
    <property type="entry name" value="DNA/RNA_pol_sf"/>
</dbReference>
<dbReference type="KEGG" id="nta:107793616"/>
<dbReference type="PANTHER" id="PTHR11439:SF447">
    <property type="entry name" value="REVERSE TRANSCRIPTASE TY1_COPIA-TYPE DOMAIN-CONTAINING PROTEIN"/>
    <property type="match status" value="1"/>
</dbReference>
<dbReference type="AlphaFoldDB" id="A0A1S4A4C7"/>
<evidence type="ECO:0000313" key="1">
    <source>
        <dbReference type="RefSeq" id="XP_016471493.1"/>
    </source>
</evidence>
<sequence length="218" mass="25112">MEILREPQGLVSTQRNFTLELLSEFNLFDQRSAASPLEPSIKLRADAGELLLDPTVYRRLLGKLNFLTHTRPDLFFSIQYLSQYMQSPRLPHLQSALHCLRYLLNDPGLGMFLRSDPSFKLLAFCDSDWGSCPQTRRSVSGYFINLGGSPVSWKSKKQPLILLSSAKAEYRSMRRSLGLLDYSPILLLLLRFQFLFTRIARLPYILRRISCFTNEPSM</sequence>
<dbReference type="RefSeq" id="XP_016471493.1">
    <property type="nucleotide sequence ID" value="XM_016616007.1"/>
</dbReference>
<gene>
    <name evidence="1" type="primary">LOC107793616</name>
</gene>